<name>A0A023CTY0_9LACO</name>
<accession>A0A023CTY0</accession>
<dbReference type="InterPro" id="IPR003772">
    <property type="entry name" value="YceD"/>
</dbReference>
<dbReference type="STRING" id="1423806.FD15_GL001728"/>
<dbReference type="Proteomes" id="UP000050961">
    <property type="component" value="Unassembled WGS sequence"/>
</dbReference>
<proteinExistence type="predicted"/>
<gene>
    <name evidence="1" type="ORF">FD15_GL001728</name>
</gene>
<comment type="caution">
    <text evidence="1">The sequence shown here is derived from an EMBL/GenBank/DDBJ whole genome shotgun (WGS) entry which is preliminary data.</text>
</comment>
<evidence type="ECO:0000313" key="2">
    <source>
        <dbReference type="Proteomes" id="UP000050961"/>
    </source>
</evidence>
<keyword evidence="2" id="KW-1185">Reference proteome</keyword>
<reference evidence="1 2" key="1">
    <citation type="journal article" date="2015" name="Genome Announc.">
        <title>Expanding the biotechnology potential of lactobacilli through comparative genomics of 213 strains and associated genera.</title>
        <authorList>
            <person name="Sun Z."/>
            <person name="Harris H.M."/>
            <person name="McCann A."/>
            <person name="Guo C."/>
            <person name="Argimon S."/>
            <person name="Zhang W."/>
            <person name="Yang X."/>
            <person name="Jeffery I.B."/>
            <person name="Cooney J.C."/>
            <person name="Kagawa T.F."/>
            <person name="Liu W."/>
            <person name="Song Y."/>
            <person name="Salvetti E."/>
            <person name="Wrobel A."/>
            <person name="Rasinkangas P."/>
            <person name="Parkhill J."/>
            <person name="Rea M.C."/>
            <person name="O'Sullivan O."/>
            <person name="Ritari J."/>
            <person name="Douillard F.P."/>
            <person name="Paul Ross R."/>
            <person name="Yang R."/>
            <person name="Briner A.E."/>
            <person name="Felis G.E."/>
            <person name="de Vos W.M."/>
            <person name="Barrangou R."/>
            <person name="Klaenhammer T.R."/>
            <person name="Caufield P.W."/>
            <person name="Cui Y."/>
            <person name="Zhang H."/>
            <person name="O'Toole P.W."/>
        </authorList>
    </citation>
    <scope>NUCLEOTIDE SEQUENCE [LARGE SCALE GENOMIC DNA]</scope>
    <source>
        <strain evidence="1 2">DSM 21376</strain>
    </source>
</reference>
<organism evidence="1 2">
    <name type="scientific">Liquorilactobacillus sucicola DSM 21376 = JCM 15457</name>
    <dbReference type="NCBI Taxonomy" id="1423806"/>
    <lineage>
        <taxon>Bacteria</taxon>
        <taxon>Bacillati</taxon>
        <taxon>Bacillota</taxon>
        <taxon>Bacilli</taxon>
        <taxon>Lactobacillales</taxon>
        <taxon>Lactobacillaceae</taxon>
        <taxon>Liquorilactobacillus</taxon>
    </lineage>
</organism>
<evidence type="ECO:0008006" key="3">
    <source>
        <dbReference type="Google" id="ProtNLM"/>
    </source>
</evidence>
<dbReference type="PATRIC" id="fig|1423806.3.peg.1756"/>
<evidence type="ECO:0000313" key="1">
    <source>
        <dbReference type="EMBL" id="KRN05184.1"/>
    </source>
</evidence>
<sequence>MKWSLSELSQNGSKPLHVDAIVDIAVSIKERDSDVLAISPVSVQGLFSMDSLGLLGYLKITATVTVPSTRSLEPVELPLSFDVSEYYVSHHESNLERFDDDDVVIVLENDVVDLNQIVEDNILLQIPMKVLTAEEKQHAANLQGDDWSLLDEDHKANGSDAIDPRMAKLKDYFRTDD</sequence>
<dbReference type="AlphaFoldDB" id="A0A023CTY0"/>
<dbReference type="Pfam" id="PF02620">
    <property type="entry name" value="YceD"/>
    <property type="match status" value="1"/>
</dbReference>
<dbReference type="RefSeq" id="WP_034986543.1">
    <property type="nucleotide sequence ID" value="NZ_AYZF01000017.1"/>
</dbReference>
<dbReference type="OrthoDB" id="9790372at2"/>
<dbReference type="EMBL" id="AYZF01000017">
    <property type="protein sequence ID" value="KRN05184.1"/>
    <property type="molecule type" value="Genomic_DNA"/>
</dbReference>
<dbReference type="eggNOG" id="COG1399">
    <property type="taxonomic scope" value="Bacteria"/>
</dbReference>
<protein>
    <recommendedName>
        <fullName evidence="3">Nucleic acid-binding protein</fullName>
    </recommendedName>
</protein>